<feature type="region of interest" description="Disordered" evidence="1">
    <location>
        <begin position="184"/>
        <end position="221"/>
    </location>
</feature>
<evidence type="ECO:0000313" key="2">
    <source>
        <dbReference type="EMBL" id="RWR97608.1"/>
    </source>
</evidence>
<dbReference type="OrthoDB" id="1898501at2759"/>
<gene>
    <name evidence="2" type="ORF">CKAN_02705200</name>
</gene>
<protein>
    <submittedName>
        <fullName evidence="2">Protein NRT1/ PTR FAMILY 5.2-like protein</fullName>
    </submittedName>
</protein>
<dbReference type="InterPro" id="IPR036259">
    <property type="entry name" value="MFS_trans_sf"/>
</dbReference>
<dbReference type="AlphaFoldDB" id="A0A443Q3N7"/>
<keyword evidence="3" id="KW-1185">Reference proteome</keyword>
<organism evidence="2 3">
    <name type="scientific">Cinnamomum micranthum f. kanehirae</name>
    <dbReference type="NCBI Taxonomy" id="337451"/>
    <lineage>
        <taxon>Eukaryota</taxon>
        <taxon>Viridiplantae</taxon>
        <taxon>Streptophyta</taxon>
        <taxon>Embryophyta</taxon>
        <taxon>Tracheophyta</taxon>
        <taxon>Spermatophyta</taxon>
        <taxon>Magnoliopsida</taxon>
        <taxon>Magnoliidae</taxon>
        <taxon>Laurales</taxon>
        <taxon>Lauraceae</taxon>
        <taxon>Cinnamomum</taxon>
    </lineage>
</organism>
<sequence>MAYFGISSTILLFGQNIGIGFWIDPNILVQYPIWSNIFGYWTRTLESVQNPVSMFCPNRLFISSNLVLYRTRKLQQGTVTSSNNVTNWVGTIWIAPILGTYIADAHLGRYWTFVISSCIYLLKSEVAEKFQHCLGSELQKNRGSGLLLQIDRRRKIRGFGGDLGVAREEATPLLVDLPSPPWKKKTATKVSSKPRFLLQKTSPDRTKKPTSPPLPHSSSPIGITAAVARSRPLPLAADRCHPACAAPSPKRKKEGNSCLYRF</sequence>
<name>A0A443Q3N7_9MAGN</name>
<comment type="caution">
    <text evidence="2">The sequence shown here is derived from an EMBL/GenBank/DDBJ whole genome shotgun (WGS) entry which is preliminary data.</text>
</comment>
<proteinExistence type="predicted"/>
<feature type="region of interest" description="Disordered" evidence="1">
    <location>
        <begin position="239"/>
        <end position="262"/>
    </location>
</feature>
<dbReference type="Proteomes" id="UP000283530">
    <property type="component" value="Unassembled WGS sequence"/>
</dbReference>
<accession>A0A443Q3N7</accession>
<dbReference type="EMBL" id="QPKB01000014">
    <property type="protein sequence ID" value="RWR97608.1"/>
    <property type="molecule type" value="Genomic_DNA"/>
</dbReference>
<dbReference type="PANTHER" id="PTHR11654">
    <property type="entry name" value="OLIGOPEPTIDE TRANSPORTER-RELATED"/>
    <property type="match status" value="1"/>
</dbReference>
<evidence type="ECO:0000313" key="3">
    <source>
        <dbReference type="Proteomes" id="UP000283530"/>
    </source>
</evidence>
<reference evidence="2 3" key="1">
    <citation type="journal article" date="2019" name="Nat. Plants">
        <title>Stout camphor tree genome fills gaps in understanding of flowering plant genome evolution.</title>
        <authorList>
            <person name="Chaw S.M."/>
            <person name="Liu Y.C."/>
            <person name="Wu Y.W."/>
            <person name="Wang H.Y."/>
            <person name="Lin C.I."/>
            <person name="Wu C.S."/>
            <person name="Ke H.M."/>
            <person name="Chang L.Y."/>
            <person name="Hsu C.Y."/>
            <person name="Yang H.T."/>
            <person name="Sudianto E."/>
            <person name="Hsu M.H."/>
            <person name="Wu K.P."/>
            <person name="Wang L.N."/>
            <person name="Leebens-Mack J.H."/>
            <person name="Tsai I.J."/>
        </authorList>
    </citation>
    <scope>NUCLEOTIDE SEQUENCE [LARGE SCALE GENOMIC DNA]</scope>
    <source>
        <strain evidence="3">cv. Chaw 1501</strain>
        <tissue evidence="2">Young leaves</tissue>
    </source>
</reference>
<evidence type="ECO:0000256" key="1">
    <source>
        <dbReference type="SAM" id="MobiDB-lite"/>
    </source>
</evidence>
<dbReference type="Gene3D" id="1.20.1250.20">
    <property type="entry name" value="MFS general substrate transporter like domains"/>
    <property type="match status" value="1"/>
</dbReference>